<dbReference type="RefSeq" id="WP_014200393.1">
    <property type="nucleotide sequence ID" value="NC_016599.1"/>
</dbReference>
<name>G8R521_OWEHD</name>
<sequence length="579" mass="64924">MKRICLGIILTLGIFNFLEAQSFQRMAIAKGTYKLSAGSSSKVTAYCLDFTRKAPRGGMQYGNILSGGAQAVVRVTSDAGVVTRLTLDDAVKRGYIGIEGMEALEGRGKEVLEELISTSSQSGKESIELKELLQNWDNFSEVEKMQLERELTQILQLTEEGNHSALKFVNKTDLDIEIDLIDNLQLGSRSEANPLTGVDSYNLSRDPNLQDKIQKEIVWRNRESQNLKSLKEIGVYDGKTTIASNDYSYIHGIYSEIQQSHNLTVTSSEVGVFSEAMEKWVKSEKSRLSNTLSSIGFDGDFQSAVRAYQKHCGYSETGAFSKSLRSRLAKDYNRGIYVSQNGKVYNTKILKRSAGEERMFELGDNVYLSFSSRHSVDKIEKILSERNYIPDEFEIISLVQDQATINILEKRFPHNHLTFGTSEMADFLKQLKSRKRKSVIVLGHVENGTFFSKMRDGREFSISISDLKRLGDEFDINIFPMGCNTGDFGSGIGNVFNSVDALNRLEPAINNNRNMMGFLRELSGEDMKVIIDEVPFQERGYLRAKVEKVMIQDGVVVLATAGVAGLLIFQDEAYSNHKE</sequence>
<proteinExistence type="predicted"/>
<reference evidence="1 2" key="1">
    <citation type="journal article" date="2012" name="Stand. Genomic Sci.">
        <title>Genome sequence of the orange-pigmented seawater bacterium Owenweeksia hongkongensis type strain (UST20020801(T)).</title>
        <authorList>
            <person name="Riedel T."/>
            <person name="Held B."/>
            <person name="Nolan M."/>
            <person name="Lucas S."/>
            <person name="Lapidus A."/>
            <person name="Tice H."/>
            <person name="Del Rio T.G."/>
            <person name="Cheng J.F."/>
            <person name="Han C."/>
            <person name="Tapia R."/>
            <person name="Goodwin L.A."/>
            <person name="Pitluck S."/>
            <person name="Liolios K."/>
            <person name="Mavromatis K."/>
            <person name="Pagani I."/>
            <person name="Ivanova N."/>
            <person name="Mikhailova N."/>
            <person name="Pati A."/>
            <person name="Chen A."/>
            <person name="Palaniappan K."/>
            <person name="Rohde M."/>
            <person name="Tindall B.J."/>
            <person name="Detter J.C."/>
            <person name="Goker M."/>
            <person name="Woyke T."/>
            <person name="Bristow J."/>
            <person name="Eisen J.A."/>
            <person name="Markowitz V."/>
            <person name="Hugenholtz P."/>
            <person name="Klenk H.P."/>
            <person name="Kyrpides N.C."/>
        </authorList>
    </citation>
    <scope>NUCLEOTIDE SEQUENCE</scope>
    <source>
        <strain evidence="2">DSM 17368 / JCM 12287 / NRRL B-23963</strain>
    </source>
</reference>
<evidence type="ECO:0000313" key="2">
    <source>
        <dbReference type="Proteomes" id="UP000005631"/>
    </source>
</evidence>
<keyword evidence="2" id="KW-1185">Reference proteome</keyword>
<organism evidence="1 2">
    <name type="scientific">Owenweeksia hongkongensis (strain DSM 17368 / CIP 108786 / JCM 12287 / NRRL B-23963 / UST20020801)</name>
    <dbReference type="NCBI Taxonomy" id="926562"/>
    <lineage>
        <taxon>Bacteria</taxon>
        <taxon>Pseudomonadati</taxon>
        <taxon>Bacteroidota</taxon>
        <taxon>Flavobacteriia</taxon>
        <taxon>Flavobacteriales</taxon>
        <taxon>Owenweeksiaceae</taxon>
        <taxon>Owenweeksia</taxon>
    </lineage>
</organism>
<gene>
    <name evidence="1" type="ordered locus">Oweho_0005</name>
</gene>
<dbReference type="KEGG" id="oho:Oweho_0005"/>
<dbReference type="AlphaFoldDB" id="G8R521"/>
<dbReference type="EMBL" id="CP003156">
    <property type="protein sequence ID" value="AEV31032.1"/>
    <property type="molecule type" value="Genomic_DNA"/>
</dbReference>
<evidence type="ECO:0000313" key="1">
    <source>
        <dbReference type="EMBL" id="AEV31032.1"/>
    </source>
</evidence>
<dbReference type="Proteomes" id="UP000005631">
    <property type="component" value="Chromosome"/>
</dbReference>
<dbReference type="HOGENOM" id="CLU_470772_0_0_10"/>
<accession>G8R521</accession>
<dbReference type="STRING" id="926562.Oweho_0005"/>
<protein>
    <submittedName>
        <fullName evidence="1">Uncharacterized protein</fullName>
    </submittedName>
</protein>
<dbReference type="OrthoDB" id="9821725at2"/>